<keyword evidence="3" id="KW-1185">Reference proteome</keyword>
<dbReference type="AlphaFoldDB" id="A0A392U218"/>
<protein>
    <submittedName>
        <fullName evidence="2">Serine/threonine-protein phosphatase 7 long form-like protein</fullName>
    </submittedName>
</protein>
<name>A0A392U218_9FABA</name>
<organism evidence="2 3">
    <name type="scientific">Trifolium medium</name>
    <dbReference type="NCBI Taxonomy" id="97028"/>
    <lineage>
        <taxon>Eukaryota</taxon>
        <taxon>Viridiplantae</taxon>
        <taxon>Streptophyta</taxon>
        <taxon>Embryophyta</taxon>
        <taxon>Tracheophyta</taxon>
        <taxon>Spermatophyta</taxon>
        <taxon>Magnoliopsida</taxon>
        <taxon>eudicotyledons</taxon>
        <taxon>Gunneridae</taxon>
        <taxon>Pentapetalae</taxon>
        <taxon>rosids</taxon>
        <taxon>fabids</taxon>
        <taxon>Fabales</taxon>
        <taxon>Fabaceae</taxon>
        <taxon>Papilionoideae</taxon>
        <taxon>50 kb inversion clade</taxon>
        <taxon>NPAAA clade</taxon>
        <taxon>Hologalegina</taxon>
        <taxon>IRL clade</taxon>
        <taxon>Trifolieae</taxon>
        <taxon>Trifolium</taxon>
    </lineage>
</organism>
<feature type="non-terminal residue" evidence="2">
    <location>
        <position position="1"/>
    </location>
</feature>
<dbReference type="InterPro" id="IPR019557">
    <property type="entry name" value="AminoTfrase-like_pln_mobile"/>
</dbReference>
<evidence type="ECO:0000259" key="1">
    <source>
        <dbReference type="Pfam" id="PF10536"/>
    </source>
</evidence>
<reference evidence="2 3" key="1">
    <citation type="journal article" date="2018" name="Front. Plant Sci.">
        <title>Red Clover (Trifolium pratense) and Zigzag Clover (T. medium) - A Picture of Genomic Similarities and Differences.</title>
        <authorList>
            <person name="Dluhosova J."/>
            <person name="Istvanek J."/>
            <person name="Nedelnik J."/>
            <person name="Repkova J."/>
        </authorList>
    </citation>
    <scope>NUCLEOTIDE SEQUENCE [LARGE SCALE GENOMIC DNA]</scope>
    <source>
        <strain evidence="3">cv. 10/8</strain>
        <tissue evidence="2">Leaf</tissue>
    </source>
</reference>
<feature type="domain" description="Aminotransferase-like plant mobile" evidence="1">
    <location>
        <begin position="1"/>
        <end position="54"/>
    </location>
</feature>
<accession>A0A392U218</accession>
<proteinExistence type="predicted"/>
<evidence type="ECO:0000313" key="2">
    <source>
        <dbReference type="EMBL" id="MCI67462.1"/>
    </source>
</evidence>
<dbReference type="EMBL" id="LXQA010717446">
    <property type="protein sequence ID" value="MCI67462.1"/>
    <property type="molecule type" value="Genomic_DNA"/>
</dbReference>
<dbReference type="Pfam" id="PF10536">
    <property type="entry name" value="PMD"/>
    <property type="match status" value="1"/>
</dbReference>
<dbReference type="Proteomes" id="UP000265520">
    <property type="component" value="Unassembled WGS sequence"/>
</dbReference>
<sequence length="60" mass="6648">PETSSFHMSFGEMTITLDDVACLFHLPVRGHFYTPVSVTREEAVALAAELLAVSYEFALE</sequence>
<evidence type="ECO:0000313" key="3">
    <source>
        <dbReference type="Proteomes" id="UP000265520"/>
    </source>
</evidence>
<comment type="caution">
    <text evidence="2">The sequence shown here is derived from an EMBL/GenBank/DDBJ whole genome shotgun (WGS) entry which is preliminary data.</text>
</comment>